<dbReference type="SUPFAM" id="SSF52266">
    <property type="entry name" value="SGNH hydrolase"/>
    <property type="match status" value="1"/>
</dbReference>
<gene>
    <name evidence="3" type="ORF">HY220_00260</name>
</gene>
<dbReference type="PANTHER" id="PTHR30383:SF5">
    <property type="entry name" value="SGNH HYDROLASE-TYPE ESTERASE DOMAIN-CONTAINING PROTEIN"/>
    <property type="match status" value="1"/>
</dbReference>
<evidence type="ECO:0000259" key="2">
    <source>
        <dbReference type="Pfam" id="PF13472"/>
    </source>
</evidence>
<proteinExistence type="predicted"/>
<evidence type="ECO:0000256" key="1">
    <source>
        <dbReference type="SAM" id="Phobius"/>
    </source>
</evidence>
<dbReference type="Proteomes" id="UP000808388">
    <property type="component" value="Unassembled WGS sequence"/>
</dbReference>
<dbReference type="InterPro" id="IPR013830">
    <property type="entry name" value="SGNH_hydro"/>
</dbReference>
<keyword evidence="1" id="KW-0812">Transmembrane</keyword>
<name>A0A9D6LT30_9BACT</name>
<dbReference type="PANTHER" id="PTHR30383">
    <property type="entry name" value="THIOESTERASE 1/PROTEASE 1/LYSOPHOSPHOLIPASE L1"/>
    <property type="match status" value="1"/>
</dbReference>
<keyword evidence="1" id="KW-1133">Transmembrane helix</keyword>
<dbReference type="InterPro" id="IPR036514">
    <property type="entry name" value="SGNH_hydro_sf"/>
</dbReference>
<dbReference type="AlphaFoldDB" id="A0A9D6LT30"/>
<dbReference type="Gene3D" id="3.40.50.1110">
    <property type="entry name" value="SGNH hydrolase"/>
    <property type="match status" value="1"/>
</dbReference>
<dbReference type="EMBL" id="JACQCQ010000002">
    <property type="protein sequence ID" value="MBI3627170.1"/>
    <property type="molecule type" value="Genomic_DNA"/>
</dbReference>
<protein>
    <recommendedName>
        <fullName evidence="2">SGNH hydrolase-type esterase domain-containing protein</fullName>
    </recommendedName>
</protein>
<dbReference type="GO" id="GO:0004622">
    <property type="term" value="F:phosphatidylcholine lysophospholipase activity"/>
    <property type="evidence" value="ECO:0007669"/>
    <property type="project" value="TreeGrafter"/>
</dbReference>
<sequence length="205" mass="22504">MSRRAFYWLLIVLLTAAGYWFFTRRHFMADRPTRGGTIVAFGDSLTEGVGATSGHDYVSVLARRIGMPIINAGRSGDTTATALGRLESDVLDKNPKIVILFLGGNDAIRSRPVAETFANLKDMIEMIHRHGSAVMLIGIHVGLSASTYDTNFADLAEREKTSFVPNILGGILGHDNLMSDGIHPDDQGYRIVADRIEPILMEMLK</sequence>
<accession>A0A9D6LT30</accession>
<feature type="transmembrane region" description="Helical" evidence="1">
    <location>
        <begin position="6"/>
        <end position="22"/>
    </location>
</feature>
<organism evidence="3 4">
    <name type="scientific">Candidatus Sungiibacteriota bacterium</name>
    <dbReference type="NCBI Taxonomy" id="2750080"/>
    <lineage>
        <taxon>Bacteria</taxon>
        <taxon>Candidatus Sungiibacteriota</taxon>
    </lineage>
</organism>
<dbReference type="Pfam" id="PF13472">
    <property type="entry name" value="Lipase_GDSL_2"/>
    <property type="match status" value="1"/>
</dbReference>
<evidence type="ECO:0000313" key="4">
    <source>
        <dbReference type="Proteomes" id="UP000808388"/>
    </source>
</evidence>
<keyword evidence="1" id="KW-0472">Membrane</keyword>
<dbReference type="InterPro" id="IPR051532">
    <property type="entry name" value="Ester_Hydrolysis_Enzymes"/>
</dbReference>
<evidence type="ECO:0000313" key="3">
    <source>
        <dbReference type="EMBL" id="MBI3627170.1"/>
    </source>
</evidence>
<comment type="caution">
    <text evidence="3">The sequence shown here is derived from an EMBL/GenBank/DDBJ whole genome shotgun (WGS) entry which is preliminary data.</text>
</comment>
<reference evidence="3" key="1">
    <citation type="submission" date="2020-07" db="EMBL/GenBank/DDBJ databases">
        <title>Huge and variable diversity of episymbiotic CPR bacteria and DPANN archaea in groundwater ecosystems.</title>
        <authorList>
            <person name="He C.Y."/>
            <person name="Keren R."/>
            <person name="Whittaker M."/>
            <person name="Farag I.F."/>
            <person name="Doudna J."/>
            <person name="Cate J.H.D."/>
            <person name="Banfield J.F."/>
        </authorList>
    </citation>
    <scope>NUCLEOTIDE SEQUENCE</scope>
    <source>
        <strain evidence="3">NC_groundwater_972_Pr1_S-0.2um_49_27</strain>
    </source>
</reference>
<feature type="domain" description="SGNH hydrolase-type esterase" evidence="2">
    <location>
        <begin position="40"/>
        <end position="191"/>
    </location>
</feature>